<evidence type="ECO:0000313" key="1">
    <source>
        <dbReference type="EMBL" id="NIK73486.1"/>
    </source>
</evidence>
<dbReference type="EMBL" id="JAASRN010000001">
    <property type="protein sequence ID" value="NIK73486.1"/>
    <property type="molecule type" value="Genomic_DNA"/>
</dbReference>
<keyword evidence="2" id="KW-1185">Reference proteome</keyword>
<organism evidence="1 2">
    <name type="scientific">Thermonema lapsum</name>
    <dbReference type="NCBI Taxonomy" id="28195"/>
    <lineage>
        <taxon>Bacteria</taxon>
        <taxon>Pseudomonadati</taxon>
        <taxon>Bacteroidota</taxon>
        <taxon>Cytophagia</taxon>
        <taxon>Cytophagales</taxon>
        <taxon>Thermonemataceae</taxon>
        <taxon>Thermonema</taxon>
    </lineage>
</organism>
<proteinExistence type="predicted"/>
<protein>
    <submittedName>
        <fullName evidence="1">Uncharacterized protein</fullName>
    </submittedName>
</protein>
<name>A0A846MPI6_9BACT</name>
<gene>
    <name evidence="1" type="ORF">FHS56_000972</name>
</gene>
<dbReference type="Proteomes" id="UP000537126">
    <property type="component" value="Unassembled WGS sequence"/>
</dbReference>
<dbReference type="AlphaFoldDB" id="A0A846MPI6"/>
<reference evidence="1 2" key="1">
    <citation type="submission" date="2020-03" db="EMBL/GenBank/DDBJ databases">
        <title>Genomic Encyclopedia of Type Strains, Phase IV (KMG-IV): sequencing the most valuable type-strain genomes for metagenomic binning, comparative biology and taxonomic classification.</title>
        <authorList>
            <person name="Goeker M."/>
        </authorList>
    </citation>
    <scope>NUCLEOTIDE SEQUENCE [LARGE SCALE GENOMIC DNA]</scope>
    <source>
        <strain evidence="1 2">DSM 5718</strain>
    </source>
</reference>
<comment type="caution">
    <text evidence="1">The sequence shown here is derived from an EMBL/GenBank/DDBJ whole genome shotgun (WGS) entry which is preliminary data.</text>
</comment>
<sequence>MLLPLDIFGGFFYYLTQQSVDLFLNIINHFSYHKKIRTSYLVIAPFSFTFAKGEIFKEK</sequence>
<evidence type="ECO:0000313" key="2">
    <source>
        <dbReference type="Proteomes" id="UP000537126"/>
    </source>
</evidence>
<accession>A0A846MPI6</accession>